<dbReference type="PANTHER" id="PTHR12905">
    <property type="entry name" value="METALLOPHOSPHOESTERASE"/>
    <property type="match status" value="1"/>
</dbReference>
<gene>
    <name evidence="2" type="ORF">KDK92_14930</name>
</gene>
<proteinExistence type="predicted"/>
<dbReference type="Pfam" id="PF00149">
    <property type="entry name" value="Metallophos"/>
    <property type="match status" value="1"/>
</dbReference>
<dbReference type="AlphaFoldDB" id="A0A9J6P6A1"/>
<sequence>MKVLLVSDTESKYIWDYFDKERFKDIELIISCGDLKESYLEFLTTMIRAPLFYVPGNHDKNYLKNPPGGCINIDSSIVTYKGIRFLGVGGSHKYNDGPFQYTQKGMIKRIKKLKFKLWKNKGFDVLVTHSPGRWLGDGEDLCHQGFVAFNELIEKYNPKFFFNGHQHLNYGNNKRIISYGETTIVNAYNYFIIDI</sequence>
<feature type="domain" description="Calcineurin-like phosphoesterase" evidence="1">
    <location>
        <begin position="1"/>
        <end position="167"/>
    </location>
</feature>
<dbReference type="Gene3D" id="3.60.21.10">
    <property type="match status" value="1"/>
</dbReference>
<name>A0A9J6P6A1_9CLOT</name>
<dbReference type="Proteomes" id="UP001056429">
    <property type="component" value="Unassembled WGS sequence"/>
</dbReference>
<reference evidence="2" key="2">
    <citation type="submission" date="2021-04" db="EMBL/GenBank/DDBJ databases">
        <authorList>
            <person name="Dong X."/>
        </authorList>
    </citation>
    <scope>NUCLEOTIDE SEQUENCE</scope>
    <source>
        <strain evidence="2">ZWT</strain>
    </source>
</reference>
<accession>A0A9J6P6A1</accession>
<dbReference type="RefSeq" id="WP_250860133.1">
    <property type="nucleotide sequence ID" value="NZ_JAGSOJ010000003.1"/>
</dbReference>
<dbReference type="InterPro" id="IPR051693">
    <property type="entry name" value="UPF0046_metallophosphoest"/>
</dbReference>
<dbReference type="InterPro" id="IPR029052">
    <property type="entry name" value="Metallo-depent_PP-like"/>
</dbReference>
<dbReference type="PANTHER" id="PTHR12905:SF0">
    <property type="entry name" value="CALCINEURIN-LIKE PHOSPHOESTERASE DOMAIN-CONTAINING PROTEIN"/>
    <property type="match status" value="1"/>
</dbReference>
<evidence type="ECO:0000259" key="1">
    <source>
        <dbReference type="Pfam" id="PF00149"/>
    </source>
</evidence>
<protein>
    <submittedName>
        <fullName evidence="2">Metallophosphoesterase</fullName>
    </submittedName>
</protein>
<organism evidence="2 3">
    <name type="scientific">Oceanirhabdus seepicola</name>
    <dbReference type="NCBI Taxonomy" id="2828781"/>
    <lineage>
        <taxon>Bacteria</taxon>
        <taxon>Bacillati</taxon>
        <taxon>Bacillota</taxon>
        <taxon>Clostridia</taxon>
        <taxon>Eubacteriales</taxon>
        <taxon>Clostridiaceae</taxon>
        <taxon>Oceanirhabdus</taxon>
    </lineage>
</organism>
<comment type="caution">
    <text evidence="2">The sequence shown here is derived from an EMBL/GenBank/DDBJ whole genome shotgun (WGS) entry which is preliminary data.</text>
</comment>
<dbReference type="EMBL" id="JAGSOJ010000003">
    <property type="protein sequence ID" value="MCM1991024.1"/>
    <property type="molecule type" value="Genomic_DNA"/>
</dbReference>
<keyword evidence="3" id="KW-1185">Reference proteome</keyword>
<evidence type="ECO:0000313" key="3">
    <source>
        <dbReference type="Proteomes" id="UP001056429"/>
    </source>
</evidence>
<dbReference type="GO" id="GO:0016787">
    <property type="term" value="F:hydrolase activity"/>
    <property type="evidence" value="ECO:0007669"/>
    <property type="project" value="InterPro"/>
</dbReference>
<dbReference type="InterPro" id="IPR004843">
    <property type="entry name" value="Calcineurin-like_PHP"/>
</dbReference>
<dbReference type="SUPFAM" id="SSF56300">
    <property type="entry name" value="Metallo-dependent phosphatases"/>
    <property type="match status" value="1"/>
</dbReference>
<evidence type="ECO:0000313" key="2">
    <source>
        <dbReference type="EMBL" id="MCM1991024.1"/>
    </source>
</evidence>
<reference evidence="2" key="1">
    <citation type="journal article" date="2021" name="mSystems">
        <title>Bacteria and Archaea Synergistically Convert Glycine Betaine to Biogenic Methane in the Formosa Cold Seep of the South China Sea.</title>
        <authorList>
            <person name="Li L."/>
            <person name="Zhang W."/>
            <person name="Zhang S."/>
            <person name="Song L."/>
            <person name="Sun Q."/>
            <person name="Zhang H."/>
            <person name="Xiang H."/>
            <person name="Dong X."/>
        </authorList>
    </citation>
    <scope>NUCLEOTIDE SEQUENCE</scope>
    <source>
        <strain evidence="2">ZWT</strain>
    </source>
</reference>